<dbReference type="Gene3D" id="3.40.50.12640">
    <property type="entry name" value="Phosphopantoate/pantothenate synthetase"/>
    <property type="match status" value="1"/>
</dbReference>
<reference evidence="6 7" key="1">
    <citation type="journal article" date="2012" name="J. Bacteriol.">
        <title>Draft genome sequence of Methanobacterium formicicum DSM 3637, an archaebacterium isolated from the methane producer amoeba Pelomyxa palustris.</title>
        <authorList>
            <person name="Gutierrez G."/>
        </authorList>
    </citation>
    <scope>NUCLEOTIDE SEQUENCE [LARGE SCALE GENOMIC DNA]</scope>
    <source>
        <strain evidence="7">DSM 3637 / PP1</strain>
    </source>
</reference>
<dbReference type="PANTHER" id="PTHR40695:SF1">
    <property type="entry name" value="4-PHOSPHOPANTOATE--BETA-ALANINE LIGASE"/>
    <property type="match status" value="1"/>
</dbReference>
<evidence type="ECO:0000256" key="1">
    <source>
        <dbReference type="ARBA" id="ARBA00022598"/>
    </source>
</evidence>
<evidence type="ECO:0000256" key="2">
    <source>
        <dbReference type="ARBA" id="ARBA00022741"/>
    </source>
</evidence>
<keyword evidence="4 5" id="KW-0173">Coenzyme A biosynthesis</keyword>
<keyword evidence="3 5" id="KW-0067">ATP-binding</keyword>
<dbReference type="InterPro" id="IPR002855">
    <property type="entry name" value="PPS/PS"/>
</dbReference>
<evidence type="ECO:0000313" key="6">
    <source>
        <dbReference type="EMBL" id="EKF85041.1"/>
    </source>
</evidence>
<comment type="subunit">
    <text evidence="5">Homodimer.</text>
</comment>
<feature type="binding site" evidence="5">
    <location>
        <position position="33"/>
    </location>
    <ligand>
        <name>ATP</name>
        <dbReference type="ChEBI" id="CHEBI:30616"/>
    </ligand>
</feature>
<evidence type="ECO:0000313" key="7">
    <source>
        <dbReference type="Proteomes" id="UP000007360"/>
    </source>
</evidence>
<evidence type="ECO:0000256" key="3">
    <source>
        <dbReference type="ARBA" id="ARBA00022840"/>
    </source>
</evidence>
<comment type="catalytic activity">
    <reaction evidence="5">
        <text>(R)-4-phosphopantoate + beta-alanine + ATP = (R)-4'-phosphopantothenate + AMP + diphosphate + H(+)</text>
        <dbReference type="Rhea" id="RHEA:27930"/>
        <dbReference type="ChEBI" id="CHEBI:10986"/>
        <dbReference type="ChEBI" id="CHEBI:15378"/>
        <dbReference type="ChEBI" id="CHEBI:30616"/>
        <dbReference type="ChEBI" id="CHEBI:33019"/>
        <dbReference type="ChEBI" id="CHEBI:57966"/>
        <dbReference type="ChEBI" id="CHEBI:61294"/>
        <dbReference type="ChEBI" id="CHEBI:456215"/>
        <dbReference type="EC" id="6.3.2.36"/>
    </reaction>
</comment>
<protein>
    <recommendedName>
        <fullName evidence="5">4-phosphopantoate--beta-alanine ligase</fullName>
        <ecNumber evidence="5">6.3.2.36</ecNumber>
    </recommendedName>
    <alternativeName>
        <fullName evidence="5">Phosphopantothenate synthetase</fullName>
        <shortName evidence="5">PPS</shortName>
    </alternativeName>
</protein>
<evidence type="ECO:0000256" key="4">
    <source>
        <dbReference type="ARBA" id="ARBA00022993"/>
    </source>
</evidence>
<comment type="caution">
    <text evidence="6">The sequence shown here is derived from an EMBL/GenBank/DDBJ whole genome shotgun (WGS) entry which is preliminary data.</text>
</comment>
<dbReference type="PANTHER" id="PTHR40695">
    <property type="entry name" value="4-PHOSPHOPANTOATE--BETA-ALANINE LIGASE"/>
    <property type="match status" value="1"/>
</dbReference>
<comment type="pathway">
    <text evidence="5">Cofactor biosynthesis; coenzyme A biosynthesis.</text>
</comment>
<feature type="binding site" evidence="5">
    <location>
        <begin position="204"/>
        <end position="205"/>
    </location>
    <ligand>
        <name>ATP</name>
        <dbReference type="ChEBI" id="CHEBI:30616"/>
    </ligand>
</feature>
<dbReference type="PATRIC" id="fig|1204725.3.peg.2112"/>
<dbReference type="NCBIfam" id="NF010324">
    <property type="entry name" value="PRK13761.1"/>
    <property type="match status" value="1"/>
</dbReference>
<feature type="binding site" evidence="5">
    <location>
        <begin position="198"/>
        <end position="200"/>
    </location>
    <ligand>
        <name>ATP</name>
        <dbReference type="ChEBI" id="CHEBI:30616"/>
    </ligand>
</feature>
<dbReference type="UniPathway" id="UPA00241"/>
<accession>K2QAQ7</accession>
<evidence type="ECO:0000256" key="5">
    <source>
        <dbReference type="HAMAP-Rule" id="MF_02224"/>
    </source>
</evidence>
<sequence length="269" mass="29766">MNKKGINKKELMDVLNMHDISPSHPRYRSLLLRDKMAQAYREGILADSALIAHGRGEAFDYIFGEKTNPPAIKAIRAASATLLLAENPVLSVNGNTAVLAAEDMVELASLLPAKVEINLFYRTPPRVVQVERVLKNAGANEVLGKEGDDFLPLKGLEGPRSRAHPEGVYIADVVLVPLEDGDRAEALVALGKKVITIDLNPLSRTAKKSSITIVDNLVRTIPLIINEVKRLRECSRQELEEIVMEFDNDENVSSSLELISEYFKRDEDS</sequence>
<dbReference type="EC" id="6.3.2.36" evidence="5"/>
<dbReference type="AlphaFoldDB" id="K2QAQ7"/>
<feature type="binding site" evidence="5">
    <location>
        <position position="55"/>
    </location>
    <ligand>
        <name>ATP</name>
        <dbReference type="ChEBI" id="CHEBI:30616"/>
    </ligand>
</feature>
<dbReference type="GO" id="GO:0005524">
    <property type="term" value="F:ATP binding"/>
    <property type="evidence" value="ECO:0007669"/>
    <property type="project" value="UniProtKB-KW"/>
</dbReference>
<dbReference type="GO" id="GO:0015937">
    <property type="term" value="P:coenzyme A biosynthetic process"/>
    <property type="evidence" value="ECO:0007669"/>
    <property type="project" value="UniProtKB-UniRule"/>
</dbReference>
<keyword evidence="1 5" id="KW-0436">Ligase</keyword>
<dbReference type="InterPro" id="IPR038138">
    <property type="entry name" value="PPS/PS_sf"/>
</dbReference>
<proteinExistence type="inferred from homology"/>
<dbReference type="EMBL" id="AMPO01000010">
    <property type="protein sequence ID" value="EKF85041.1"/>
    <property type="molecule type" value="Genomic_DNA"/>
</dbReference>
<keyword evidence="7" id="KW-1185">Reference proteome</keyword>
<dbReference type="GO" id="GO:0016881">
    <property type="term" value="F:acid-amino acid ligase activity"/>
    <property type="evidence" value="ECO:0007669"/>
    <property type="project" value="UniProtKB-UniRule"/>
</dbReference>
<feature type="binding site" evidence="5">
    <location>
        <begin position="216"/>
        <end position="217"/>
    </location>
    <ligand>
        <name>ATP</name>
        <dbReference type="ChEBI" id="CHEBI:30616"/>
    </ligand>
</feature>
<organism evidence="6 7">
    <name type="scientific">Methanobacterium formicicum (strain DSM 3637 / PP1)</name>
    <dbReference type="NCBI Taxonomy" id="1204725"/>
    <lineage>
        <taxon>Archaea</taxon>
        <taxon>Methanobacteriati</taxon>
        <taxon>Methanobacteriota</taxon>
        <taxon>Methanomada group</taxon>
        <taxon>Methanobacteria</taxon>
        <taxon>Methanobacteriales</taxon>
        <taxon>Methanobacteriaceae</taxon>
        <taxon>Methanobacterium</taxon>
    </lineage>
</organism>
<gene>
    <name evidence="6" type="ORF">A994_10499</name>
</gene>
<keyword evidence="2 5" id="KW-0547">Nucleotide-binding</keyword>
<dbReference type="HAMAP" id="MF_02224">
    <property type="entry name" value="PPS"/>
    <property type="match status" value="1"/>
</dbReference>
<comment type="function">
    <text evidence="5">Catalyzes the condensation of (R)-4-phosphopantoate and beta-alanine to 4'-phosphopantothenate in the CoA biosynthesis pathway.</text>
</comment>
<dbReference type="PIRSF" id="PIRSF004853">
    <property type="entry name" value="UCP004853"/>
    <property type="match status" value="1"/>
</dbReference>
<dbReference type="Pfam" id="PF02006">
    <property type="entry name" value="PPS_PS"/>
    <property type="match status" value="1"/>
</dbReference>
<name>K2QAQ7_METFP</name>
<dbReference type="Proteomes" id="UP000007360">
    <property type="component" value="Unassembled WGS sequence"/>
</dbReference>
<comment type="similarity">
    <text evidence="5">Belongs to the archaeal phosphopantothenate synthetase family.</text>
</comment>